<proteinExistence type="inferred from homology"/>
<organism evidence="2 3">
    <name type="scientific">Mesorhabditis spiculigera</name>
    <dbReference type="NCBI Taxonomy" id="96644"/>
    <lineage>
        <taxon>Eukaryota</taxon>
        <taxon>Metazoa</taxon>
        <taxon>Ecdysozoa</taxon>
        <taxon>Nematoda</taxon>
        <taxon>Chromadorea</taxon>
        <taxon>Rhabditida</taxon>
        <taxon>Rhabditina</taxon>
        <taxon>Rhabditomorpha</taxon>
        <taxon>Rhabditoidea</taxon>
        <taxon>Rhabditidae</taxon>
        <taxon>Mesorhabditinae</taxon>
        <taxon>Mesorhabditis</taxon>
    </lineage>
</organism>
<evidence type="ECO:0000313" key="3">
    <source>
        <dbReference type="Proteomes" id="UP001177023"/>
    </source>
</evidence>
<comment type="similarity">
    <text evidence="1">Belongs to the rogdi family.</text>
</comment>
<protein>
    <submittedName>
        <fullName evidence="2">Uncharacterized protein</fullName>
    </submittedName>
</protein>
<comment type="caution">
    <text evidence="2">The sequence shown here is derived from an EMBL/GenBank/DDBJ whole genome shotgun (WGS) entry which is preliminary data.</text>
</comment>
<name>A0AA36D6X3_9BILA</name>
<dbReference type="PANTHER" id="PTHR13618">
    <property type="entry name" value="LEUCINE ZIPPER CONTAINING TRANSCRIPTION FACTOR LZF1"/>
    <property type="match status" value="1"/>
</dbReference>
<reference evidence="2" key="1">
    <citation type="submission" date="2023-06" db="EMBL/GenBank/DDBJ databases">
        <authorList>
            <person name="Delattre M."/>
        </authorList>
    </citation>
    <scope>NUCLEOTIDE SEQUENCE</scope>
    <source>
        <strain evidence="2">AF72</strain>
    </source>
</reference>
<dbReference type="PANTHER" id="PTHR13618:SF1">
    <property type="entry name" value="PROTEIN ROGDI HOMOLOG"/>
    <property type="match status" value="1"/>
</dbReference>
<sequence>MEDLIAILDEIRQQLHQCALIFYADPAILQGTQLPTKQSKSETYELTSKNAADGLKAKLTLLAENVIMAEVQFKHPKTTGGHYRGTAQPEVQWKLTQIQDARNLCQRSHDDVRALIQTLIDEPNLEEPGRAAVREVAESIKVSLLTARNTLTIPKKRSLLELYHFAPTKKFQPPLSQDVLLSFYVSGAKIVCASYQMLAKSAAPTQSLAVSVAECPLDGFDHALYLLSASINNLQQLVHLIEAI</sequence>
<dbReference type="InterPro" id="IPR028241">
    <property type="entry name" value="RAVE2/Rogdi"/>
</dbReference>
<evidence type="ECO:0000256" key="1">
    <source>
        <dbReference type="ARBA" id="ARBA00005535"/>
    </source>
</evidence>
<dbReference type="EMBL" id="CATQJA010002662">
    <property type="protein sequence ID" value="CAJ0581185.1"/>
    <property type="molecule type" value="Genomic_DNA"/>
</dbReference>
<dbReference type="AlphaFoldDB" id="A0AA36D6X3"/>
<dbReference type="Proteomes" id="UP001177023">
    <property type="component" value="Unassembled WGS sequence"/>
</dbReference>
<dbReference type="GO" id="GO:0043291">
    <property type="term" value="C:RAVE complex"/>
    <property type="evidence" value="ECO:0007669"/>
    <property type="project" value="TreeGrafter"/>
</dbReference>
<keyword evidence="3" id="KW-1185">Reference proteome</keyword>
<dbReference type="Pfam" id="PF10259">
    <property type="entry name" value="Rogdi_lz"/>
    <property type="match status" value="1"/>
</dbReference>
<evidence type="ECO:0000313" key="2">
    <source>
        <dbReference type="EMBL" id="CAJ0581185.1"/>
    </source>
</evidence>
<accession>A0AA36D6X3</accession>
<gene>
    <name evidence="2" type="ORF">MSPICULIGERA_LOCUS19351</name>
</gene>
<feature type="non-terminal residue" evidence="2">
    <location>
        <position position="1"/>
    </location>
</feature>